<dbReference type="EMBL" id="MU274900">
    <property type="protein sequence ID" value="KAI0094909.1"/>
    <property type="molecule type" value="Genomic_DNA"/>
</dbReference>
<proteinExistence type="predicted"/>
<protein>
    <submittedName>
        <fullName evidence="1">Anaphase-promoting complex, cyclosome, subunit 4-domain-containing protein</fullName>
    </submittedName>
</protein>
<gene>
    <name evidence="1" type="ORF">BDY19DRAFT_880621</name>
</gene>
<evidence type="ECO:0000313" key="1">
    <source>
        <dbReference type="EMBL" id="KAI0094909.1"/>
    </source>
</evidence>
<organism evidence="1 2">
    <name type="scientific">Irpex rosettiformis</name>
    <dbReference type="NCBI Taxonomy" id="378272"/>
    <lineage>
        <taxon>Eukaryota</taxon>
        <taxon>Fungi</taxon>
        <taxon>Dikarya</taxon>
        <taxon>Basidiomycota</taxon>
        <taxon>Agaricomycotina</taxon>
        <taxon>Agaricomycetes</taxon>
        <taxon>Polyporales</taxon>
        <taxon>Irpicaceae</taxon>
        <taxon>Irpex</taxon>
    </lineage>
</organism>
<evidence type="ECO:0000313" key="2">
    <source>
        <dbReference type="Proteomes" id="UP001055072"/>
    </source>
</evidence>
<comment type="caution">
    <text evidence="1">The sequence shown here is derived from an EMBL/GenBank/DDBJ whole genome shotgun (WGS) entry which is preliminary data.</text>
</comment>
<name>A0ACB8UKL5_9APHY</name>
<sequence length="845" mass="93027">MEKVPASFATIGFSNPTKILRSTWCPDKDLLVVVAHVGAKDKLGLWNMSGSKKWEVDIESESANGREIVDIAWSPDGQYIAVASNPPLVTLHSLQDGQQERALHIPFHSPETNRLTSIWWLNEYRTGKKAGIPDIFKRGGNITGSAHAILKTQPLLDALHEPQSLSATDLFGFKGGSGKSSRNSIPEVISTWPTLPTDPLVASIQAQATSSKESRPGEELDEADDSNVNSLLVVSDEGGVIHGFLDGSYPLGAIRLGGACSVISIHKERNAILFLYQQIRSLDGLRYSAIQPAIVPTPFLIDRSLRDMARASSSCRELTWYSMRVVKEMRDAWMGTPANTGATELGSNWIKAIEKRQKEKFGHKDPNALVDLALFLTTRKASDALADFFGSGDLMSERGLQKWESNMTEALTKLRDYSSRRLAPASQRLHVVLQEVYGWSQLPQYSAKGLLQDEIKLCMELSKRTIVHANWLASTARAELSRFREFMLWLRYETSPPPTDTNAGPLPQKHDLLDVCEYLDSGLVVSSIDKWFIGGLSTFEPSEIHRPAVNGVKAAVAKARVSLKQGLKWPPLQQTIRQADHSRPEENMSFLMQQLSTRCQQVFLNAANASSRGAAVVNSLGQLARESGVGDSSQSPMFIREHTVDDISQGNFILQYLAIQTPRADQSSYLFLVRMNHAKDGSELARSMSFVTFQCSIASTEEDGGGVPIEVVEAEFFDDRILILIYRPLDQEQATSIASIGYSDLVFEDAPADYIARSSTREVLMQDLLQRVRDGQIAAVPIPITGSRELVGCADGGVSLAVNGRIGRRVACILDKGGLTLEVLDMEGEDSQEDEEDEEMETTSG</sequence>
<keyword evidence="2" id="KW-1185">Reference proteome</keyword>
<dbReference type="Proteomes" id="UP001055072">
    <property type="component" value="Unassembled WGS sequence"/>
</dbReference>
<reference evidence="1" key="1">
    <citation type="journal article" date="2021" name="Environ. Microbiol.">
        <title>Gene family expansions and transcriptome signatures uncover fungal adaptations to wood decay.</title>
        <authorList>
            <person name="Hage H."/>
            <person name="Miyauchi S."/>
            <person name="Viragh M."/>
            <person name="Drula E."/>
            <person name="Min B."/>
            <person name="Chaduli D."/>
            <person name="Navarro D."/>
            <person name="Favel A."/>
            <person name="Norest M."/>
            <person name="Lesage-Meessen L."/>
            <person name="Balint B."/>
            <person name="Merenyi Z."/>
            <person name="de Eugenio L."/>
            <person name="Morin E."/>
            <person name="Martinez A.T."/>
            <person name="Baldrian P."/>
            <person name="Stursova M."/>
            <person name="Martinez M.J."/>
            <person name="Novotny C."/>
            <person name="Magnuson J.K."/>
            <person name="Spatafora J.W."/>
            <person name="Maurice S."/>
            <person name="Pangilinan J."/>
            <person name="Andreopoulos W."/>
            <person name="LaButti K."/>
            <person name="Hundley H."/>
            <person name="Na H."/>
            <person name="Kuo A."/>
            <person name="Barry K."/>
            <person name="Lipzen A."/>
            <person name="Henrissat B."/>
            <person name="Riley R."/>
            <person name="Ahrendt S."/>
            <person name="Nagy L.G."/>
            <person name="Grigoriev I.V."/>
            <person name="Martin F."/>
            <person name="Rosso M.N."/>
        </authorList>
    </citation>
    <scope>NUCLEOTIDE SEQUENCE</scope>
    <source>
        <strain evidence="1">CBS 384.51</strain>
    </source>
</reference>
<accession>A0ACB8UKL5</accession>